<dbReference type="Pfam" id="PF02779">
    <property type="entry name" value="Transket_pyr"/>
    <property type="match status" value="1"/>
</dbReference>
<feature type="compositionally biased region" description="Basic and acidic residues" evidence="11">
    <location>
        <begin position="204"/>
        <end position="214"/>
    </location>
</feature>
<sequence length="701" mass="78212">MANTTVKGAIHIHGQNPQFLVEKVIRTRIWESAYWKEQCFALTAESLIDKAIELNSIGGVYGNQRPTDFISLLLKLLQIQPEKEILIEYLMVDEFKYLRALAAMYIRMTFPPVEVYELLEPLLKDYRKLRLRNMAGYSLTFMDEFVDQLLTEERVCDIILPRLAKREVLEETEGLAPRTSVLLDAMAGKSVSDDEDGAKKTRKRSESIHSDRSVSRGRSLSRSSRSAKSSSNFVDMQERFVSKSPSRSRSRSRSRSVTSPRQRSRTRSPSPYRSRSRSVSPDRMDVAESYLYSRSGRYLSNATRGRLLSSSAPLRSESIEPPPAGGHSTSVAQSLLLRTTREAALKTSGVTWKDEANENGRETRKMNMYQSLRDAMSVAMTKDDTAVVFGEDVAFGGVFRCTMGLAEEFGRQRVFNTPLTEQGIAGFAIGMSSMGHTAIAEIQFADYIYPAFDQLVNEAAKFRYRSGGRYDVGKLTVRTPSMSVGHGGLYHSQSPEGFFMGAAGLKAQVVIPRSPIQAKGLLLSAIRDPNPVIFLEPKILYRSSVEQVPIDDFELPIGKAEVLTKGNDVTLLTYGSPVYTCENAISLIRNPPPSIAHLIPESVRGVSIELIDLRTLLPWDIHTVMESVKKTGRLVIVHEAGKTMGPGAEIAAEITNRCFLNLHAPVKRIAGWDTPVPLVYEKFYIPDALRIVDGIVDTLKY</sequence>
<keyword evidence="7" id="KW-0560">Oxidoreductase</keyword>
<dbReference type="GO" id="GO:0005681">
    <property type="term" value="C:spliceosomal complex"/>
    <property type="evidence" value="ECO:0007669"/>
    <property type="project" value="UniProtKB-KW"/>
</dbReference>
<feature type="non-terminal residue" evidence="13">
    <location>
        <position position="701"/>
    </location>
</feature>
<reference evidence="13" key="1">
    <citation type="submission" date="2020-09" db="EMBL/GenBank/DDBJ databases">
        <title>Comparative genome analyses of four rice-infecting Rhizoctonia solani isolates reveal extensive enrichment of homogalacturonan modification genes.</title>
        <authorList>
            <person name="Lee D.-Y."/>
            <person name="Jeon J."/>
            <person name="Kim K.-T."/>
            <person name="Cheong K."/>
            <person name="Song H."/>
            <person name="Choi G."/>
            <person name="Ko J."/>
            <person name="Opiyo S.O."/>
            <person name="Zuo S."/>
            <person name="Madhav S."/>
            <person name="Lee Y.-H."/>
            <person name="Wang G.-L."/>
        </authorList>
    </citation>
    <scope>NUCLEOTIDE SEQUENCE</scope>
    <source>
        <strain evidence="13">AG1-IA WGL</strain>
    </source>
</reference>
<dbReference type="GO" id="GO:0009083">
    <property type="term" value="P:branched-chain amino acid catabolic process"/>
    <property type="evidence" value="ECO:0007669"/>
    <property type="project" value="TreeGrafter"/>
</dbReference>
<dbReference type="InterPro" id="IPR005037">
    <property type="entry name" value="PRP38"/>
</dbReference>
<feature type="compositionally biased region" description="Low complexity" evidence="11">
    <location>
        <begin position="255"/>
        <end position="279"/>
    </location>
</feature>
<dbReference type="GO" id="GO:0008380">
    <property type="term" value="P:RNA splicing"/>
    <property type="evidence" value="ECO:0007669"/>
    <property type="project" value="UniProtKB-KW"/>
</dbReference>
<dbReference type="Proteomes" id="UP000602905">
    <property type="component" value="Unassembled WGS sequence"/>
</dbReference>
<evidence type="ECO:0000313" key="13">
    <source>
        <dbReference type="EMBL" id="KAF8710603.1"/>
    </source>
</evidence>
<dbReference type="GO" id="GO:0006091">
    <property type="term" value="P:generation of precursor metabolites and energy"/>
    <property type="evidence" value="ECO:0007669"/>
    <property type="project" value="UniProtKB-ARBA"/>
</dbReference>
<dbReference type="SUPFAM" id="SSF52518">
    <property type="entry name" value="Thiamin diphosphate-binding fold (THDP-binding)"/>
    <property type="match status" value="1"/>
</dbReference>
<evidence type="ECO:0000256" key="6">
    <source>
        <dbReference type="ARBA" id="ARBA00022728"/>
    </source>
</evidence>
<keyword evidence="8" id="KW-0508">mRNA splicing</keyword>
<evidence type="ECO:0000256" key="3">
    <source>
        <dbReference type="ARBA" id="ARBA00006164"/>
    </source>
</evidence>
<evidence type="ECO:0000256" key="1">
    <source>
        <dbReference type="ARBA" id="ARBA00001964"/>
    </source>
</evidence>
<dbReference type="FunFam" id="3.40.50.970:FF:000001">
    <property type="entry name" value="Pyruvate dehydrogenase E1 beta subunit"/>
    <property type="match status" value="1"/>
</dbReference>
<evidence type="ECO:0000256" key="5">
    <source>
        <dbReference type="ARBA" id="ARBA00022664"/>
    </source>
</evidence>
<evidence type="ECO:0000256" key="7">
    <source>
        <dbReference type="ARBA" id="ARBA00023002"/>
    </source>
</evidence>
<evidence type="ECO:0000256" key="8">
    <source>
        <dbReference type="ARBA" id="ARBA00023187"/>
    </source>
</evidence>
<evidence type="ECO:0000256" key="9">
    <source>
        <dbReference type="ARBA" id="ARBA00023242"/>
    </source>
</evidence>
<evidence type="ECO:0000256" key="11">
    <source>
        <dbReference type="SAM" id="MobiDB-lite"/>
    </source>
</evidence>
<dbReference type="CDD" id="cd07036">
    <property type="entry name" value="TPP_PYR_E1-PDHc-beta_like"/>
    <property type="match status" value="1"/>
</dbReference>
<dbReference type="InterPro" id="IPR009014">
    <property type="entry name" value="Transketo_C/PFOR_II"/>
</dbReference>
<dbReference type="GO" id="GO:0006397">
    <property type="term" value="P:mRNA processing"/>
    <property type="evidence" value="ECO:0007669"/>
    <property type="project" value="UniProtKB-KW"/>
</dbReference>
<dbReference type="InterPro" id="IPR029061">
    <property type="entry name" value="THDP-binding"/>
</dbReference>
<dbReference type="EC" id="1.2.4.4" evidence="4"/>
<dbReference type="PANTHER" id="PTHR42980">
    <property type="entry name" value="2-OXOISOVALERATE DEHYDROGENASE SUBUNIT BETA-RELATED"/>
    <property type="match status" value="1"/>
</dbReference>
<gene>
    <name evidence="13" type="ORF">RHS03_02422</name>
</gene>
<dbReference type="SMART" id="SM00861">
    <property type="entry name" value="Transket_pyr"/>
    <property type="match status" value="1"/>
</dbReference>
<dbReference type="InterPro" id="IPR005475">
    <property type="entry name" value="Transketolase-like_Pyr-bd"/>
</dbReference>
<protein>
    <recommendedName>
        <fullName evidence="4">3-methyl-2-oxobutanoate dehydrogenase (2-methylpropanoyl-transferring)</fullName>
        <ecNumber evidence="4">1.2.4.4</ecNumber>
    </recommendedName>
</protein>
<evidence type="ECO:0000256" key="4">
    <source>
        <dbReference type="ARBA" id="ARBA00012277"/>
    </source>
</evidence>
<feature type="compositionally biased region" description="Low complexity" evidence="11">
    <location>
        <begin position="216"/>
        <end position="231"/>
    </location>
</feature>
<comment type="subcellular location">
    <subcellularLocation>
        <location evidence="2">Nucleus</location>
    </subcellularLocation>
</comment>
<evidence type="ECO:0000259" key="12">
    <source>
        <dbReference type="SMART" id="SM00861"/>
    </source>
</evidence>
<dbReference type="OrthoDB" id="878at2759"/>
<dbReference type="GO" id="GO:0007584">
    <property type="term" value="P:response to nutrient"/>
    <property type="evidence" value="ECO:0007669"/>
    <property type="project" value="TreeGrafter"/>
</dbReference>
<name>A0A8H7LXD4_9AGAM</name>
<dbReference type="Pfam" id="PF03371">
    <property type="entry name" value="PRP38"/>
    <property type="match status" value="1"/>
</dbReference>
<dbReference type="Pfam" id="PF02780">
    <property type="entry name" value="Transketolase_C"/>
    <property type="match status" value="1"/>
</dbReference>
<dbReference type="InterPro" id="IPR033248">
    <property type="entry name" value="Transketolase_C"/>
</dbReference>
<dbReference type="FunFam" id="3.40.50.920:FF:000001">
    <property type="entry name" value="Pyruvate dehydrogenase E1 beta subunit"/>
    <property type="match status" value="1"/>
</dbReference>
<comment type="cofactor">
    <cofactor evidence="1">
        <name>thiamine diphosphate</name>
        <dbReference type="ChEBI" id="CHEBI:58937"/>
    </cofactor>
</comment>
<comment type="caution">
    <text evidence="13">The sequence shown here is derived from an EMBL/GenBank/DDBJ whole genome shotgun (WGS) entry which is preliminary data.</text>
</comment>
<feature type="region of interest" description="Disordered" evidence="11">
    <location>
        <begin position="187"/>
        <end position="282"/>
    </location>
</feature>
<dbReference type="SUPFAM" id="SSF52922">
    <property type="entry name" value="TK C-terminal domain-like"/>
    <property type="match status" value="1"/>
</dbReference>
<dbReference type="AlphaFoldDB" id="A0A8H7LXD4"/>
<evidence type="ECO:0000313" key="14">
    <source>
        <dbReference type="Proteomes" id="UP000602905"/>
    </source>
</evidence>
<dbReference type="Gene3D" id="3.40.50.970">
    <property type="match status" value="1"/>
</dbReference>
<evidence type="ECO:0000256" key="10">
    <source>
        <dbReference type="ARBA" id="ARBA00051764"/>
    </source>
</evidence>
<organism evidence="13 14">
    <name type="scientific">Rhizoctonia solani</name>
    <dbReference type="NCBI Taxonomy" id="456999"/>
    <lineage>
        <taxon>Eukaryota</taxon>
        <taxon>Fungi</taxon>
        <taxon>Dikarya</taxon>
        <taxon>Basidiomycota</taxon>
        <taxon>Agaricomycotina</taxon>
        <taxon>Agaricomycetes</taxon>
        <taxon>Cantharellales</taxon>
        <taxon>Ceratobasidiaceae</taxon>
        <taxon>Rhizoctonia</taxon>
    </lineage>
</organism>
<dbReference type="PANTHER" id="PTHR42980:SF1">
    <property type="entry name" value="2-OXOISOVALERATE DEHYDROGENASE SUBUNIT BETA, MITOCHONDRIAL"/>
    <property type="match status" value="1"/>
</dbReference>
<keyword evidence="6" id="KW-0747">Spliceosome</keyword>
<dbReference type="EMBL" id="JACYCD010000047">
    <property type="protein sequence ID" value="KAF8710603.1"/>
    <property type="molecule type" value="Genomic_DNA"/>
</dbReference>
<dbReference type="GO" id="GO:0003863">
    <property type="term" value="F:branched-chain 2-oxo acid dehydrogenase activity"/>
    <property type="evidence" value="ECO:0007669"/>
    <property type="project" value="UniProtKB-EC"/>
</dbReference>
<proteinExistence type="inferred from homology"/>
<keyword evidence="9" id="KW-0539">Nucleus</keyword>
<feature type="domain" description="Transketolase-like pyrimidine-binding" evidence="12">
    <location>
        <begin position="366"/>
        <end position="543"/>
    </location>
</feature>
<evidence type="ECO:0000256" key="2">
    <source>
        <dbReference type="ARBA" id="ARBA00004123"/>
    </source>
</evidence>
<keyword evidence="5" id="KW-0507">mRNA processing</keyword>
<accession>A0A8H7LXD4</accession>
<comment type="catalytic activity">
    <reaction evidence="10">
        <text>N(6)-[(R)-lipoyl]-L-lysyl-[protein] + 3-methyl-2-oxobutanoate + H(+) = N(6)-[(R)-S(8)-2-methylpropanoyldihydrolipoyl]-L-lysyl-[protein] + CO2</text>
        <dbReference type="Rhea" id="RHEA:13457"/>
        <dbReference type="Rhea" id="RHEA-COMP:10474"/>
        <dbReference type="Rhea" id="RHEA-COMP:10497"/>
        <dbReference type="ChEBI" id="CHEBI:11851"/>
        <dbReference type="ChEBI" id="CHEBI:15378"/>
        <dbReference type="ChEBI" id="CHEBI:16526"/>
        <dbReference type="ChEBI" id="CHEBI:83099"/>
        <dbReference type="ChEBI" id="CHEBI:83142"/>
        <dbReference type="EC" id="1.2.4.4"/>
    </reaction>
    <physiologicalReaction direction="left-to-right" evidence="10">
        <dbReference type="Rhea" id="RHEA:13458"/>
    </physiologicalReaction>
</comment>
<dbReference type="Gene3D" id="3.40.50.920">
    <property type="match status" value="1"/>
</dbReference>
<comment type="similarity">
    <text evidence="3">Belongs to the PRP38 family.</text>
</comment>